<keyword evidence="1" id="KW-1133">Transmembrane helix</keyword>
<evidence type="ECO:0000313" key="2">
    <source>
        <dbReference type="EMBL" id="QIK77603.1"/>
    </source>
</evidence>
<dbReference type="KEGG" id="spii:G7077_00380"/>
<evidence type="ECO:0000313" key="3">
    <source>
        <dbReference type="Proteomes" id="UP000503222"/>
    </source>
</evidence>
<protein>
    <submittedName>
        <fullName evidence="2">Uncharacterized protein</fullName>
    </submittedName>
</protein>
<name>A0A6G7YLI0_9SPHN</name>
<dbReference type="EMBL" id="CP049869">
    <property type="protein sequence ID" value="QIK77603.1"/>
    <property type="molecule type" value="Genomic_DNA"/>
</dbReference>
<dbReference type="AlphaFoldDB" id="A0A6G7YLI0"/>
<feature type="transmembrane region" description="Helical" evidence="1">
    <location>
        <begin position="6"/>
        <end position="30"/>
    </location>
</feature>
<sequence length="61" mass="6332">MKETANFSGIAALALSLAMIAAILLIVGGVRLALRKTEGRRGALMVLAGLVLIGNVLVWTI</sequence>
<keyword evidence="1" id="KW-0472">Membrane</keyword>
<organism evidence="2 3">
    <name type="scientific">Sphingomonas piscis</name>
    <dbReference type="NCBI Taxonomy" id="2714943"/>
    <lineage>
        <taxon>Bacteria</taxon>
        <taxon>Pseudomonadati</taxon>
        <taxon>Pseudomonadota</taxon>
        <taxon>Alphaproteobacteria</taxon>
        <taxon>Sphingomonadales</taxon>
        <taxon>Sphingomonadaceae</taxon>
        <taxon>Sphingomonas</taxon>
    </lineage>
</organism>
<feature type="transmembrane region" description="Helical" evidence="1">
    <location>
        <begin position="42"/>
        <end position="60"/>
    </location>
</feature>
<dbReference type="Proteomes" id="UP000503222">
    <property type="component" value="Chromosome"/>
</dbReference>
<gene>
    <name evidence="2" type="ORF">G7077_00380</name>
</gene>
<accession>A0A6G7YLI0</accession>
<proteinExistence type="predicted"/>
<keyword evidence="3" id="KW-1185">Reference proteome</keyword>
<keyword evidence="1" id="KW-0812">Transmembrane</keyword>
<evidence type="ECO:0000256" key="1">
    <source>
        <dbReference type="SAM" id="Phobius"/>
    </source>
</evidence>
<reference evidence="2 3" key="1">
    <citation type="submission" date="2020-03" db="EMBL/GenBank/DDBJ databases">
        <title>Sphingomonas sp. nov., isolated from fish.</title>
        <authorList>
            <person name="Hyun D.-W."/>
            <person name="Bae J.-W."/>
        </authorList>
    </citation>
    <scope>NUCLEOTIDE SEQUENCE [LARGE SCALE GENOMIC DNA]</scope>
    <source>
        <strain evidence="2 3">HDW15B</strain>
    </source>
</reference>
<dbReference type="RefSeq" id="WP_166409999.1">
    <property type="nucleotide sequence ID" value="NZ_CP049869.1"/>
</dbReference>